<organism evidence="2 3">
    <name type="scientific">Parasediminibacterium paludis</name>
    <dbReference type="NCBI Taxonomy" id="908966"/>
    <lineage>
        <taxon>Bacteria</taxon>
        <taxon>Pseudomonadati</taxon>
        <taxon>Bacteroidota</taxon>
        <taxon>Chitinophagia</taxon>
        <taxon>Chitinophagales</taxon>
        <taxon>Chitinophagaceae</taxon>
        <taxon>Parasediminibacterium</taxon>
    </lineage>
</organism>
<feature type="chain" id="PRO_5045652693" description="Cadherin-like beta sandwich domain-containing protein" evidence="1">
    <location>
        <begin position="24"/>
        <end position="176"/>
    </location>
</feature>
<dbReference type="RefSeq" id="WP_379015451.1">
    <property type="nucleotide sequence ID" value="NZ_JBHSDC010000029.1"/>
</dbReference>
<name>A0ABV8Q149_9BACT</name>
<evidence type="ECO:0000256" key="1">
    <source>
        <dbReference type="SAM" id="SignalP"/>
    </source>
</evidence>
<sequence>MKKNLIKLMFVMALLAYNNKNYAQTEISGNTYKGKTMLVSNISVYCTYNPTCLNPFQGNNPLTLSGSWNNQAPINWVPTGTQYSLNLEPKSGISFPLKVLVVVTSNMNSDFSNGSGKVLIDGTVAAFNVQAAPNVDVYNSAGNFVSGFMNVSPGNTKYITVISGDGQAKKTYTLHF</sequence>
<accession>A0ABV8Q149</accession>
<protein>
    <recommendedName>
        <fullName evidence="4">Cadherin-like beta sandwich domain-containing protein</fullName>
    </recommendedName>
</protein>
<reference evidence="3" key="1">
    <citation type="journal article" date="2019" name="Int. J. Syst. Evol. Microbiol.">
        <title>The Global Catalogue of Microorganisms (GCM) 10K type strain sequencing project: providing services to taxonomists for standard genome sequencing and annotation.</title>
        <authorList>
            <consortium name="The Broad Institute Genomics Platform"/>
            <consortium name="The Broad Institute Genome Sequencing Center for Infectious Disease"/>
            <person name="Wu L."/>
            <person name="Ma J."/>
        </authorList>
    </citation>
    <scope>NUCLEOTIDE SEQUENCE [LARGE SCALE GENOMIC DNA]</scope>
    <source>
        <strain evidence="3">CECT 8010</strain>
    </source>
</reference>
<dbReference type="EMBL" id="JBHSDC010000029">
    <property type="protein sequence ID" value="MFC4233250.1"/>
    <property type="molecule type" value="Genomic_DNA"/>
</dbReference>
<comment type="caution">
    <text evidence="2">The sequence shown here is derived from an EMBL/GenBank/DDBJ whole genome shotgun (WGS) entry which is preliminary data.</text>
</comment>
<evidence type="ECO:0000313" key="2">
    <source>
        <dbReference type="EMBL" id="MFC4233250.1"/>
    </source>
</evidence>
<keyword evidence="1" id="KW-0732">Signal</keyword>
<evidence type="ECO:0000313" key="3">
    <source>
        <dbReference type="Proteomes" id="UP001595906"/>
    </source>
</evidence>
<dbReference type="Proteomes" id="UP001595906">
    <property type="component" value="Unassembled WGS sequence"/>
</dbReference>
<gene>
    <name evidence="2" type="ORF">ACFOW1_15215</name>
</gene>
<feature type="signal peptide" evidence="1">
    <location>
        <begin position="1"/>
        <end position="23"/>
    </location>
</feature>
<keyword evidence="3" id="KW-1185">Reference proteome</keyword>
<proteinExistence type="predicted"/>
<evidence type="ECO:0008006" key="4">
    <source>
        <dbReference type="Google" id="ProtNLM"/>
    </source>
</evidence>